<reference evidence="1" key="2">
    <citation type="journal article" date="2021" name="Microbiome">
        <title>Successional dynamics and alternative stable states in a saline activated sludge microbial community over 9 years.</title>
        <authorList>
            <person name="Wang Y."/>
            <person name="Ye J."/>
            <person name="Ju F."/>
            <person name="Liu L."/>
            <person name="Boyd J.A."/>
            <person name="Deng Y."/>
            <person name="Parks D.H."/>
            <person name="Jiang X."/>
            <person name="Yin X."/>
            <person name="Woodcroft B.J."/>
            <person name="Tyson G.W."/>
            <person name="Hugenholtz P."/>
            <person name="Polz M.F."/>
            <person name="Zhang T."/>
        </authorList>
    </citation>
    <scope>NUCLEOTIDE SEQUENCE</scope>
    <source>
        <strain evidence="1">HKST-UBA15</strain>
    </source>
</reference>
<dbReference type="Pfam" id="PF24113">
    <property type="entry name" value="DUF7387"/>
    <property type="match status" value="1"/>
</dbReference>
<reference evidence="1" key="1">
    <citation type="submission" date="2020-04" db="EMBL/GenBank/DDBJ databases">
        <authorList>
            <person name="Zhang T."/>
        </authorList>
    </citation>
    <scope>NUCLEOTIDE SEQUENCE</scope>
    <source>
        <strain evidence="1">HKST-UBA15</strain>
    </source>
</reference>
<gene>
    <name evidence="1" type="ORF">KC675_03655</name>
</gene>
<dbReference type="AlphaFoldDB" id="A0A955I9A9"/>
<proteinExistence type="predicted"/>
<dbReference type="PANTHER" id="PTHR34504:SF2">
    <property type="entry name" value="UPF0150 PROTEIN SSL0259"/>
    <property type="match status" value="1"/>
</dbReference>
<comment type="caution">
    <text evidence="1">The sequence shown here is derived from an EMBL/GenBank/DDBJ whole genome shotgun (WGS) entry which is preliminary data.</text>
</comment>
<dbReference type="InterPro" id="IPR051404">
    <property type="entry name" value="TA_system_antitoxin"/>
</dbReference>
<dbReference type="InterPro" id="IPR035069">
    <property type="entry name" value="TTHA1013/TTHA0281-like"/>
</dbReference>
<protein>
    <submittedName>
        <fullName evidence="1">Type II toxin-antitoxin system HicB family antitoxin</fullName>
    </submittedName>
</protein>
<accession>A0A955I9A9</accession>
<dbReference type="SUPFAM" id="SSF143100">
    <property type="entry name" value="TTHA1013/TTHA0281-like"/>
    <property type="match status" value="1"/>
</dbReference>
<dbReference type="PANTHER" id="PTHR34504">
    <property type="entry name" value="ANTITOXIN HICB"/>
    <property type="match status" value="1"/>
</dbReference>
<sequence length="72" mass="8147">MNHNFTITTWKEDDLYVAQCLDVDVSSFGTTQNEALENIKEAIELYLEDSKELDIPDIKTPAITQTKISLNA</sequence>
<dbReference type="InterPro" id="IPR055811">
    <property type="entry name" value="DUF7387"/>
</dbReference>
<dbReference type="Gene3D" id="3.30.160.250">
    <property type="match status" value="1"/>
</dbReference>
<dbReference type="EMBL" id="JAGQLL010000041">
    <property type="protein sequence ID" value="MCA9380244.1"/>
    <property type="molecule type" value="Genomic_DNA"/>
</dbReference>
<evidence type="ECO:0000313" key="2">
    <source>
        <dbReference type="Proteomes" id="UP000745577"/>
    </source>
</evidence>
<dbReference type="Proteomes" id="UP000745577">
    <property type="component" value="Unassembled WGS sequence"/>
</dbReference>
<evidence type="ECO:0000313" key="1">
    <source>
        <dbReference type="EMBL" id="MCA9380244.1"/>
    </source>
</evidence>
<organism evidence="1 2">
    <name type="scientific">Candidatus Dojkabacteria bacterium</name>
    <dbReference type="NCBI Taxonomy" id="2099670"/>
    <lineage>
        <taxon>Bacteria</taxon>
        <taxon>Candidatus Dojkabacteria</taxon>
    </lineage>
</organism>
<name>A0A955I9A9_9BACT</name>